<evidence type="ECO:0000313" key="3">
    <source>
        <dbReference type="Proteomes" id="UP000198785"/>
    </source>
</evidence>
<feature type="chain" id="PRO_5011470928" evidence="1">
    <location>
        <begin position="22"/>
        <end position="272"/>
    </location>
</feature>
<sequence length="272" mass="31003">MSVIKSIILIFFLSFHSALIAKNCSEGYAIAYTQDSITIKSPSINKPTSNLIKELEIKPVYSNSSFNWSIAGNNNAPNVLSELNWRDIRSYGVNIDMGLCFNDVAKPYLSFAVEKNYKGIGTDVDYSDDNRQTIVYNRAFESDKGHYMKLSLLHPITKRGNLLVGLTSSFQRLNLFHEDVGKNSMYAATWFGVEGKLWNSVYNEKRFAIAVNNSVRLSRYLGKAKWLMREDLRQPVSFKHYTFMGELESSIKLFLSILPTNYRSANFLKFCG</sequence>
<name>A0A1I6VDB2_9SPHI</name>
<dbReference type="Gene3D" id="2.40.128.90">
    <property type="entry name" value="OMPT-like"/>
    <property type="match status" value="1"/>
</dbReference>
<keyword evidence="3" id="KW-1185">Reference proteome</keyword>
<evidence type="ECO:0000313" key="2">
    <source>
        <dbReference type="EMBL" id="SFT11738.1"/>
    </source>
</evidence>
<feature type="signal peptide" evidence="1">
    <location>
        <begin position="1"/>
        <end position="21"/>
    </location>
</feature>
<dbReference type="InterPro" id="IPR053724">
    <property type="entry name" value="OMP_A26_sf"/>
</dbReference>
<protein>
    <submittedName>
        <fullName evidence="2">Uncharacterized protein</fullName>
    </submittedName>
</protein>
<proteinExistence type="predicted"/>
<dbReference type="AlphaFoldDB" id="A0A1I6VDB2"/>
<reference evidence="2 3" key="1">
    <citation type="submission" date="2016-10" db="EMBL/GenBank/DDBJ databases">
        <authorList>
            <person name="de Groot N.N."/>
        </authorList>
    </citation>
    <scope>NUCLEOTIDE SEQUENCE [LARGE SCALE GENOMIC DNA]</scope>
    <source>
        <strain evidence="2 3">DSM 22789</strain>
    </source>
</reference>
<gene>
    <name evidence="2" type="ORF">SAMN05660206_1134</name>
</gene>
<keyword evidence="1" id="KW-0732">Signal</keyword>
<accession>A0A1I6VDB2</accession>
<organism evidence="2 3">
    <name type="scientific">Sphingobacterium wenxiniae</name>
    <dbReference type="NCBI Taxonomy" id="683125"/>
    <lineage>
        <taxon>Bacteria</taxon>
        <taxon>Pseudomonadati</taxon>
        <taxon>Bacteroidota</taxon>
        <taxon>Sphingobacteriia</taxon>
        <taxon>Sphingobacteriales</taxon>
        <taxon>Sphingobacteriaceae</taxon>
        <taxon>Sphingobacterium</taxon>
    </lineage>
</organism>
<dbReference type="EMBL" id="FOZZ01000013">
    <property type="protein sequence ID" value="SFT11738.1"/>
    <property type="molecule type" value="Genomic_DNA"/>
</dbReference>
<dbReference type="Proteomes" id="UP000198785">
    <property type="component" value="Unassembled WGS sequence"/>
</dbReference>
<evidence type="ECO:0000256" key="1">
    <source>
        <dbReference type="SAM" id="SignalP"/>
    </source>
</evidence>